<gene>
    <name evidence="5" type="ORF">V565_179090</name>
</gene>
<evidence type="ECO:0000256" key="1">
    <source>
        <dbReference type="ARBA" id="ARBA00005964"/>
    </source>
</evidence>
<dbReference type="GO" id="GO:0016787">
    <property type="term" value="F:hydrolase activity"/>
    <property type="evidence" value="ECO:0007669"/>
    <property type="project" value="UniProtKB-KW"/>
</dbReference>
<dbReference type="PANTHER" id="PTHR11559">
    <property type="entry name" value="CARBOXYLESTERASE"/>
    <property type="match status" value="1"/>
</dbReference>
<dbReference type="Pfam" id="PF00135">
    <property type="entry name" value="COesterase"/>
    <property type="match status" value="1"/>
</dbReference>
<dbReference type="Gene3D" id="3.40.50.1820">
    <property type="entry name" value="alpha/beta hydrolase"/>
    <property type="match status" value="1"/>
</dbReference>
<dbReference type="STRING" id="1423351.A0A074RIC4"/>
<evidence type="ECO:0000256" key="3">
    <source>
        <dbReference type="RuleBase" id="RU361235"/>
    </source>
</evidence>
<evidence type="ECO:0000259" key="4">
    <source>
        <dbReference type="Pfam" id="PF00135"/>
    </source>
</evidence>
<dbReference type="EMBL" id="AZST01000931">
    <property type="protein sequence ID" value="KEP46841.1"/>
    <property type="molecule type" value="Genomic_DNA"/>
</dbReference>
<dbReference type="ESTHER" id="9homo-a0a074ric4">
    <property type="family name" value="Fungal_carboxylesterase_lipase"/>
</dbReference>
<evidence type="ECO:0000313" key="5">
    <source>
        <dbReference type="EMBL" id="KEP46841.1"/>
    </source>
</evidence>
<protein>
    <recommendedName>
        <fullName evidence="3">Carboxylic ester hydrolase</fullName>
        <ecNumber evidence="3">3.1.1.-</ecNumber>
    </recommendedName>
</protein>
<dbReference type="InterPro" id="IPR050309">
    <property type="entry name" value="Type-B_Carboxylest/Lipase"/>
</dbReference>
<keyword evidence="2 3" id="KW-0378">Hydrolase</keyword>
<evidence type="ECO:0000313" key="6">
    <source>
        <dbReference type="Proteomes" id="UP000027456"/>
    </source>
</evidence>
<dbReference type="OrthoDB" id="408631at2759"/>
<dbReference type="PROSITE" id="PS00941">
    <property type="entry name" value="CARBOXYLESTERASE_B_2"/>
    <property type="match status" value="1"/>
</dbReference>
<dbReference type="InterPro" id="IPR019819">
    <property type="entry name" value="Carboxylesterase_B_CS"/>
</dbReference>
<comment type="caution">
    <text evidence="5">The sequence shown here is derived from an EMBL/GenBank/DDBJ whole genome shotgun (WGS) entry which is preliminary data.</text>
</comment>
<reference evidence="5 6" key="1">
    <citation type="submission" date="2013-12" db="EMBL/GenBank/DDBJ databases">
        <authorList>
            <person name="Cubeta M."/>
            <person name="Pakala S."/>
            <person name="Fedorova N."/>
            <person name="Thomas E."/>
            <person name="Dean R."/>
            <person name="Jabaji S."/>
            <person name="Neate S."/>
            <person name="Toda T."/>
            <person name="Tavantzis S."/>
            <person name="Vilgalys R."/>
            <person name="Bharathan N."/>
            <person name="Pakala S."/>
            <person name="Losada L.S."/>
            <person name="Zafar N."/>
            <person name="Nierman W."/>
        </authorList>
    </citation>
    <scope>NUCLEOTIDE SEQUENCE [LARGE SCALE GENOMIC DNA]</scope>
    <source>
        <strain evidence="5 6">123E</strain>
    </source>
</reference>
<dbReference type="InterPro" id="IPR019826">
    <property type="entry name" value="Carboxylesterase_B_AS"/>
</dbReference>
<organism evidence="5 6">
    <name type="scientific">Rhizoctonia solani 123E</name>
    <dbReference type="NCBI Taxonomy" id="1423351"/>
    <lineage>
        <taxon>Eukaryota</taxon>
        <taxon>Fungi</taxon>
        <taxon>Dikarya</taxon>
        <taxon>Basidiomycota</taxon>
        <taxon>Agaricomycotina</taxon>
        <taxon>Agaricomycetes</taxon>
        <taxon>Cantharellales</taxon>
        <taxon>Ceratobasidiaceae</taxon>
        <taxon>Rhizoctonia</taxon>
    </lineage>
</organism>
<dbReference type="InterPro" id="IPR029058">
    <property type="entry name" value="AB_hydrolase_fold"/>
</dbReference>
<dbReference type="InterPro" id="IPR002018">
    <property type="entry name" value="CarbesteraseB"/>
</dbReference>
<accession>A0A074RIC4</accession>
<dbReference type="AlphaFoldDB" id="A0A074RIC4"/>
<dbReference type="EC" id="3.1.1.-" evidence="3"/>
<name>A0A074RIC4_9AGAM</name>
<dbReference type="Proteomes" id="UP000027456">
    <property type="component" value="Unassembled WGS sequence"/>
</dbReference>
<sequence length="603" mass="65272">MPETLLQKTHLSISFDYARSVIKAGQDQRLVLSSPRFIMPSLAFWTGAILSLGGAIASAQTTVPTIKGNGVTYVGGRNSTGGTDYFLSVPFAKPPTGSLRFKPPVAWTPTGSNSTINATIYGPSCPQGISNFPGSTSEDCLTLDIWKPSNITEKLPVMVWIYGGGFYFGTSQGYEGWYMVQPSVKAGKPFIYVALNYRTGIFGFPPGTESAKAGALNLGLKDQRLALEWVQKNIGYFGGDSKKVTIFGESAGAISCAYQSMYKGGNIGGAFRGMILESGSPSSVNVAPANDPIQQQAYQFVVNATGCTGSAKTFECLRNAPSDVLQKANQDVLKVPDEWKGEDQGPVVLGPVLAPGDVFLSELPSVSIRAGRFAKVPFINGAVLDEGTIFLNPMTPQTEKNVTDWLLYQAPGLYYGYNNLTAVTELLKFYPTEPAAGSPYGTGNETFGKAAQYKRLASVNGDLIFQASRRDHVRVATKAGVPVWSYLFTATFNTLLAPLDPAADYPRKGVQHTSEIAFVFRALSVSGLPIPQPYLQLEDATFNYWLNFAYTLNPNPTTGSYPYWPKYGNNATLLELGLDIHPIPDTFRAEAIEYIIKTPSLYN</sequence>
<keyword evidence="6" id="KW-1185">Reference proteome</keyword>
<dbReference type="PROSITE" id="PS00122">
    <property type="entry name" value="CARBOXYLESTERASE_B_1"/>
    <property type="match status" value="1"/>
</dbReference>
<comment type="similarity">
    <text evidence="1 3">Belongs to the type-B carboxylesterase/lipase family.</text>
</comment>
<dbReference type="SUPFAM" id="SSF53474">
    <property type="entry name" value="alpha/beta-Hydrolases"/>
    <property type="match status" value="1"/>
</dbReference>
<evidence type="ECO:0000256" key="2">
    <source>
        <dbReference type="ARBA" id="ARBA00022801"/>
    </source>
</evidence>
<feature type="domain" description="Carboxylesterase type B" evidence="4">
    <location>
        <begin position="64"/>
        <end position="590"/>
    </location>
</feature>
<dbReference type="HOGENOM" id="CLU_006586_10_6_1"/>
<proteinExistence type="inferred from homology"/>